<dbReference type="Pfam" id="PF00923">
    <property type="entry name" value="TAL_FSA"/>
    <property type="match status" value="1"/>
</dbReference>
<keyword evidence="3" id="KW-1185">Reference proteome</keyword>
<organism evidence="2 3">
    <name type="scientific">Gracilibacillus boraciitolerans JCM 21714</name>
    <dbReference type="NCBI Taxonomy" id="1298598"/>
    <lineage>
        <taxon>Bacteria</taxon>
        <taxon>Bacillati</taxon>
        <taxon>Bacillota</taxon>
        <taxon>Bacilli</taxon>
        <taxon>Bacillales</taxon>
        <taxon>Bacillaceae</taxon>
        <taxon>Gracilibacillus</taxon>
    </lineage>
</organism>
<dbReference type="STRING" id="1298598.JCM21714_2108"/>
<dbReference type="InterPro" id="IPR001585">
    <property type="entry name" value="TAL/FSA"/>
</dbReference>
<evidence type="ECO:0000313" key="3">
    <source>
        <dbReference type="Proteomes" id="UP000019102"/>
    </source>
</evidence>
<comment type="caution">
    <text evidence="2">The sequence shown here is derived from an EMBL/GenBank/DDBJ whole genome shotgun (WGS) entry which is preliminary data.</text>
</comment>
<gene>
    <name evidence="2" type="ORF">JCM21714_2108</name>
</gene>
<proteinExistence type="predicted"/>
<protein>
    <submittedName>
        <fullName evidence="2">Transaldolase</fullName>
    </submittedName>
</protein>
<sequence>MRGGEGNKTIYRFCKYKKIRQISEYYPIDGVTTNPSIIVKEERPFIPLLKEIQCVLGDEKILFVQTIAQKAEKIVKEAIYIRDFLSGNVVIKIPVTKEGIKAIRKLSLIGVQTLATTVYTPLNAYLAAKAGASYVAPYVNRIDNLTGNGVQVVKNIVEVLSKEYTNCKVLAASFKNTQQILDVSLIGSHGVTASPDIIDEFLNIPTIEANVNQFRKEWFDLYGSETFIE</sequence>
<keyword evidence="1" id="KW-0704">Schiff base</keyword>
<dbReference type="SUPFAM" id="SSF51569">
    <property type="entry name" value="Aldolase"/>
    <property type="match status" value="1"/>
</dbReference>
<evidence type="ECO:0000256" key="1">
    <source>
        <dbReference type="ARBA" id="ARBA00023270"/>
    </source>
</evidence>
<dbReference type="Proteomes" id="UP000019102">
    <property type="component" value="Unassembled WGS sequence"/>
</dbReference>
<dbReference type="Gene3D" id="3.20.20.70">
    <property type="entry name" value="Aldolase class I"/>
    <property type="match status" value="1"/>
</dbReference>
<dbReference type="PROSITE" id="PS01054">
    <property type="entry name" value="TRANSALDOLASE_1"/>
    <property type="match status" value="1"/>
</dbReference>
<dbReference type="InterPro" id="IPR018225">
    <property type="entry name" value="Transaldolase_AS"/>
</dbReference>
<dbReference type="GO" id="GO:0005975">
    <property type="term" value="P:carbohydrate metabolic process"/>
    <property type="evidence" value="ECO:0007669"/>
    <property type="project" value="InterPro"/>
</dbReference>
<dbReference type="PANTHER" id="PTHR10683">
    <property type="entry name" value="TRANSALDOLASE"/>
    <property type="match status" value="1"/>
</dbReference>
<dbReference type="PANTHER" id="PTHR10683:SF36">
    <property type="entry name" value="TRANSALDOLASE"/>
    <property type="match status" value="1"/>
</dbReference>
<dbReference type="PROSITE" id="PS00958">
    <property type="entry name" value="TRANSALDOLASE_2"/>
    <property type="match status" value="1"/>
</dbReference>
<evidence type="ECO:0000313" key="2">
    <source>
        <dbReference type="EMBL" id="GAE93071.1"/>
    </source>
</evidence>
<dbReference type="RefSeq" id="WP_235182689.1">
    <property type="nucleotide sequence ID" value="NZ_BAVS01000009.1"/>
</dbReference>
<accession>W4VIU7</accession>
<dbReference type="EMBL" id="BAVS01000009">
    <property type="protein sequence ID" value="GAE93071.1"/>
    <property type="molecule type" value="Genomic_DNA"/>
</dbReference>
<dbReference type="eggNOG" id="COG0176">
    <property type="taxonomic scope" value="Bacteria"/>
</dbReference>
<reference evidence="2 3" key="1">
    <citation type="journal article" date="2014" name="Genome Announc.">
        <title>Draft Genome Sequence of the Boron-Tolerant and Moderately Halotolerant Bacterium Gracilibacillus boraciitolerans JCM 21714T.</title>
        <authorList>
            <person name="Ahmed I."/>
            <person name="Oshima K."/>
            <person name="Suda W."/>
            <person name="Kitamura K."/>
            <person name="Iida T."/>
            <person name="Ohmori Y."/>
            <person name="Fujiwara T."/>
            <person name="Hattori M."/>
            <person name="Ohkuma M."/>
        </authorList>
    </citation>
    <scope>NUCLEOTIDE SEQUENCE [LARGE SCALE GENOMIC DNA]</scope>
    <source>
        <strain evidence="2 3">JCM 21714</strain>
    </source>
</reference>
<dbReference type="InterPro" id="IPR013785">
    <property type="entry name" value="Aldolase_TIM"/>
</dbReference>
<dbReference type="AlphaFoldDB" id="W4VIU7"/>
<name>W4VIU7_9BACI</name>